<name>A0AAD4ZF94_PRUDU</name>
<evidence type="ECO:0000313" key="1">
    <source>
        <dbReference type="EMBL" id="KAI5343704.1"/>
    </source>
</evidence>
<dbReference type="EMBL" id="JAJFAZ020000002">
    <property type="protein sequence ID" value="KAI5343704.1"/>
    <property type="molecule type" value="Genomic_DNA"/>
</dbReference>
<sequence>MEVNCRLLIFSIKQASSIEVPMSLKSIAFYLRRLESTVDFIGHLNTLQEVTVDYQLGDVAEVDDGIGGLQVFDQSPHCRSL</sequence>
<reference evidence="1 2" key="1">
    <citation type="journal article" date="2022" name="G3 (Bethesda)">
        <title>Whole-genome sequence and methylome profiling of the almond [Prunus dulcis (Mill.) D.A. Webb] cultivar 'Nonpareil'.</title>
        <authorList>
            <person name="D'Amico-Willman K.M."/>
            <person name="Ouma W.Z."/>
            <person name="Meulia T."/>
            <person name="Sideli G.M."/>
            <person name="Gradziel T.M."/>
            <person name="Fresnedo-Ramirez J."/>
        </authorList>
    </citation>
    <scope>NUCLEOTIDE SEQUENCE [LARGE SCALE GENOMIC DNA]</scope>
    <source>
        <strain evidence="1">Clone GOH B32 T37-40</strain>
    </source>
</reference>
<dbReference type="AlphaFoldDB" id="A0AAD4ZF94"/>
<comment type="caution">
    <text evidence="1">The sequence shown here is derived from an EMBL/GenBank/DDBJ whole genome shotgun (WGS) entry which is preliminary data.</text>
</comment>
<organism evidence="1 2">
    <name type="scientific">Prunus dulcis</name>
    <name type="common">Almond</name>
    <name type="synonym">Amygdalus dulcis</name>
    <dbReference type="NCBI Taxonomy" id="3755"/>
    <lineage>
        <taxon>Eukaryota</taxon>
        <taxon>Viridiplantae</taxon>
        <taxon>Streptophyta</taxon>
        <taxon>Embryophyta</taxon>
        <taxon>Tracheophyta</taxon>
        <taxon>Spermatophyta</taxon>
        <taxon>Magnoliopsida</taxon>
        <taxon>eudicotyledons</taxon>
        <taxon>Gunneridae</taxon>
        <taxon>Pentapetalae</taxon>
        <taxon>rosids</taxon>
        <taxon>fabids</taxon>
        <taxon>Rosales</taxon>
        <taxon>Rosaceae</taxon>
        <taxon>Amygdaloideae</taxon>
        <taxon>Amygdaleae</taxon>
        <taxon>Prunus</taxon>
    </lineage>
</organism>
<accession>A0AAD4ZF94</accession>
<proteinExistence type="predicted"/>
<evidence type="ECO:0000313" key="2">
    <source>
        <dbReference type="Proteomes" id="UP001054821"/>
    </source>
</evidence>
<keyword evidence="2" id="KW-1185">Reference proteome</keyword>
<gene>
    <name evidence="1" type="ORF">L3X38_011580</name>
</gene>
<protein>
    <submittedName>
        <fullName evidence="1">Uncharacterized protein</fullName>
    </submittedName>
</protein>
<dbReference type="Proteomes" id="UP001054821">
    <property type="component" value="Chromosome 2"/>
</dbReference>